<gene>
    <name evidence="2" type="ORF">SAMN02910406_02850</name>
</gene>
<dbReference type="AlphaFoldDB" id="A0A1I1NR15"/>
<accession>A0A1I1NR15</accession>
<dbReference type="RefSeq" id="WP_074962562.1">
    <property type="nucleotide sequence ID" value="NZ_FOKQ01000028.1"/>
</dbReference>
<sequence>MNIVKRIKAFGVAVLMMTSISTISAMGASSYDKEKTIYKNYGDIDIEKGSYSGGDRIYLHEYFSYSNKTNTVEAYLSGTDLDNYYTFRSAYRINGRTYDSTSGKNKSDEREKSERQEEKWFSYDKKVKGKKMAWVNMRGYTYACKNGGCTNRADLKLTMG</sequence>
<dbReference type="Proteomes" id="UP000182192">
    <property type="component" value="Unassembled WGS sequence"/>
</dbReference>
<evidence type="ECO:0000313" key="2">
    <source>
        <dbReference type="EMBL" id="SFC99885.1"/>
    </source>
</evidence>
<feature type="signal peptide" evidence="1">
    <location>
        <begin position="1"/>
        <end position="27"/>
    </location>
</feature>
<organism evidence="2 3">
    <name type="scientific">Ruminococcus albus</name>
    <dbReference type="NCBI Taxonomy" id="1264"/>
    <lineage>
        <taxon>Bacteria</taxon>
        <taxon>Bacillati</taxon>
        <taxon>Bacillota</taxon>
        <taxon>Clostridia</taxon>
        <taxon>Eubacteriales</taxon>
        <taxon>Oscillospiraceae</taxon>
        <taxon>Ruminococcus</taxon>
    </lineage>
</organism>
<proteinExistence type="predicted"/>
<reference evidence="2 3" key="1">
    <citation type="submission" date="2016-10" db="EMBL/GenBank/DDBJ databases">
        <authorList>
            <person name="de Groot N.N."/>
        </authorList>
    </citation>
    <scope>NUCLEOTIDE SEQUENCE [LARGE SCALE GENOMIC DNA]</scope>
    <source>
        <strain evidence="2 3">AR67</strain>
    </source>
</reference>
<name>A0A1I1NR15_RUMAL</name>
<evidence type="ECO:0000313" key="3">
    <source>
        <dbReference type="Proteomes" id="UP000182192"/>
    </source>
</evidence>
<protein>
    <submittedName>
        <fullName evidence="2">Uncharacterized protein</fullName>
    </submittedName>
</protein>
<keyword evidence="1" id="KW-0732">Signal</keyword>
<dbReference type="OrthoDB" id="9838648at2"/>
<evidence type="ECO:0000256" key="1">
    <source>
        <dbReference type="SAM" id="SignalP"/>
    </source>
</evidence>
<dbReference type="EMBL" id="FOKQ01000028">
    <property type="protein sequence ID" value="SFC99885.1"/>
    <property type="molecule type" value="Genomic_DNA"/>
</dbReference>
<feature type="chain" id="PRO_5039113534" evidence="1">
    <location>
        <begin position="28"/>
        <end position="160"/>
    </location>
</feature>